<protein>
    <submittedName>
        <fullName evidence="1">Uncharacterized protein</fullName>
    </submittedName>
</protein>
<accession>A0AA36JCY7</accession>
<keyword evidence="2" id="KW-1185">Reference proteome</keyword>
<sequence>MFTRRFRSEQASSQDPEPEVDAFRLFGDEKVGAKCEPREGFQNTVHEMLQGSARPWRRRPSLQRFFSFPLQIPLSESDELMTSFHFRRMRSEGGEECGYPDPALLVKEDSNLTLDFVDDEKIANRVCGSDNTISTTYSASPETPQNGPGDWRFEPLPVSRCTSELWAPESTLILIDWDDTLFPTTWLESKQAFKKSSLMGPNPEVNLKPEDLAVLQELDQTASSLVLAASELGHICCVTLAQRPWQDVSMKVFMPKLYETWKELEIPVSYASEEPVEGRLGSSGPAAKAILKDADEIDQLFQQQQVAKKMKAMDKVIRRYFGNTWKNLLSIGDGEAEWDAIHELTFNHDNPVSARTQRQKELRVKAVKLLEEPTCSLLRAQQQVIHAWLPSIVSRDDDVSTRLPENEEEILALHQDFMEEYLN</sequence>
<dbReference type="Proteomes" id="UP001178507">
    <property type="component" value="Unassembled WGS sequence"/>
</dbReference>
<gene>
    <name evidence="1" type="ORF">EVOR1521_LOCUS26060</name>
</gene>
<organism evidence="1 2">
    <name type="scientific">Effrenium voratum</name>
    <dbReference type="NCBI Taxonomy" id="2562239"/>
    <lineage>
        <taxon>Eukaryota</taxon>
        <taxon>Sar</taxon>
        <taxon>Alveolata</taxon>
        <taxon>Dinophyceae</taxon>
        <taxon>Suessiales</taxon>
        <taxon>Symbiodiniaceae</taxon>
        <taxon>Effrenium</taxon>
    </lineage>
</organism>
<evidence type="ECO:0000313" key="1">
    <source>
        <dbReference type="EMBL" id="CAJ1403376.1"/>
    </source>
</evidence>
<proteinExistence type="predicted"/>
<dbReference type="PANTHER" id="PTHR38899:SF1">
    <property type="entry name" value="PROTEIN KINASE"/>
    <property type="match status" value="1"/>
</dbReference>
<comment type="caution">
    <text evidence="1">The sequence shown here is derived from an EMBL/GenBank/DDBJ whole genome shotgun (WGS) entry which is preliminary data.</text>
</comment>
<evidence type="ECO:0000313" key="2">
    <source>
        <dbReference type="Proteomes" id="UP001178507"/>
    </source>
</evidence>
<dbReference type="EMBL" id="CAUJNA010003494">
    <property type="protein sequence ID" value="CAJ1403376.1"/>
    <property type="molecule type" value="Genomic_DNA"/>
</dbReference>
<reference evidence="1" key="1">
    <citation type="submission" date="2023-08" db="EMBL/GenBank/DDBJ databases">
        <authorList>
            <person name="Chen Y."/>
            <person name="Shah S."/>
            <person name="Dougan E. K."/>
            <person name="Thang M."/>
            <person name="Chan C."/>
        </authorList>
    </citation>
    <scope>NUCLEOTIDE SEQUENCE</scope>
</reference>
<name>A0AA36JCY7_9DINO</name>
<dbReference type="PANTHER" id="PTHR38899">
    <property type="entry name" value="DOMAIN OOKINETE PROTEIN, PUTATIVE-RELATED"/>
    <property type="match status" value="1"/>
</dbReference>
<dbReference type="AlphaFoldDB" id="A0AA36JCY7"/>